<feature type="region of interest" description="Disordered" evidence="1">
    <location>
        <begin position="176"/>
        <end position="251"/>
    </location>
</feature>
<gene>
    <name evidence="2" type="ORF">PY00629</name>
</gene>
<name>Q7RRT8_PLAYO</name>
<feature type="region of interest" description="Disordered" evidence="1">
    <location>
        <begin position="595"/>
        <end position="615"/>
    </location>
</feature>
<evidence type="ECO:0000313" key="2">
    <source>
        <dbReference type="EMBL" id="EAA17409.1"/>
    </source>
</evidence>
<dbReference type="KEGG" id="pyo:PY17X_0206600"/>
<feature type="compositionally biased region" description="Polar residues" evidence="1">
    <location>
        <begin position="230"/>
        <end position="241"/>
    </location>
</feature>
<feature type="region of interest" description="Disordered" evidence="1">
    <location>
        <begin position="45"/>
        <end position="76"/>
    </location>
</feature>
<feature type="compositionally biased region" description="Low complexity" evidence="1">
    <location>
        <begin position="644"/>
        <end position="654"/>
    </location>
</feature>
<sequence length="958" mass="108049">MNDPNLKNMYALDEYKNGNFQIMSNLDHIEKRDFDINNVMLKGDTHGDGKVGSNNNSDETANNINNNSLENRDNASNMKGNKLSIYNLLVNAFNGGKKNTKSSGKEKRNNPTTVLGDESGINASSANNTSLNSNIDLRESINKDNKYIDHQSSMNMRNSENSDTLDISNNNASLLSHLKSGSGMDNSSISTHNIREGNMKGVNSKSGNNVTNSGNKMNKIEMMNSGKLGNENQRNKSNSPSHSHDSRNNSSLIMNHVNNKKYNIHKNDIDGKLSIDMLNNSEMELNNLLGTLPKNLNDNLSLYLENKRNNSSGMLPNESGISHFNQKFGKLEDDDNNNNNNSNGGQVVMINKEEHQRFVSLKSMLDTYRADVLNTCLLLEELILNQAMCKYIPTELYNKILKCYERLDMMLTDINNSNGDMGMKRTKDLNSLRSIGNLETMDYMNLNNMNINNVNLNDMDIKMDENMLYEDFKSYWDMAFSKNKIASQLSTKDLINNNQKNVLNPSQHQDFHINDVNNSNNNVLNKNGTINNKNNIHINQLFYDQGHGNKISNNNNHPIGNGGLNSSIKSSIGIMNTSRGSTNMIGNNNISLSEMSNNNNLGNSQMKSQKKKDSSNIMDTIISDNMNNSIGGCIGNSKSKKNSNDNMNDENNNHLNENMVLNYNNLKNSSIMNKKKFISNMNNNGGNNIDLVNFINSANNTIMKGNGMIGNNAAINSSILNGNNNVNMMNAKNSNTNYPADINSKLAKELNNYNSMNKERNMNHIEESDIKAVNKLLMLNNNNFPNLKVNNNNNDNILSDYSTNNATNNIMLNAETFFKKLNLYNDDHNNNVNNKNEGIGCDSNLLSLININRNSKSSYNVNQKGDNTNLQACNSHSEYDNEPRDNNNFKKQLNNENHLYNMQNKNMRNDINLKYLEEINSQFNFLPRNIRKENTEHNLMNILNFQNNLENKMQKQID</sequence>
<dbReference type="PaxDb" id="73239-Q7RRT8"/>
<dbReference type="Proteomes" id="UP000008553">
    <property type="component" value="Unassembled WGS sequence"/>
</dbReference>
<dbReference type="STRING" id="73239.Q7RRT8"/>
<proteinExistence type="predicted"/>
<feature type="compositionally biased region" description="Low complexity" evidence="1">
    <location>
        <begin position="122"/>
        <end position="131"/>
    </location>
</feature>
<feature type="region of interest" description="Disordered" evidence="1">
    <location>
        <begin position="96"/>
        <end position="131"/>
    </location>
</feature>
<feature type="compositionally biased region" description="Polar residues" evidence="1">
    <location>
        <begin position="183"/>
        <end position="192"/>
    </location>
</feature>
<feature type="region of interest" description="Disordered" evidence="1">
    <location>
        <begin position="632"/>
        <end position="654"/>
    </location>
</feature>
<protein>
    <submittedName>
        <fullName evidence="2">Asparagine-rich protein, putative</fullName>
    </submittedName>
</protein>
<keyword evidence="3" id="KW-1185">Reference proteome</keyword>
<feature type="compositionally biased region" description="Polar residues" evidence="1">
    <location>
        <begin position="52"/>
        <end position="76"/>
    </location>
</feature>
<evidence type="ECO:0000313" key="3">
    <source>
        <dbReference type="Proteomes" id="UP000008553"/>
    </source>
</evidence>
<dbReference type="InParanoid" id="Q7RRT8"/>
<feature type="compositionally biased region" description="Polar residues" evidence="1">
    <location>
        <begin position="201"/>
        <end position="216"/>
    </location>
</feature>
<evidence type="ECO:0000256" key="1">
    <source>
        <dbReference type="SAM" id="MobiDB-lite"/>
    </source>
</evidence>
<accession>Q7RRT8</accession>
<comment type="caution">
    <text evidence="2">The sequence shown here is derived from an EMBL/GenBank/DDBJ whole genome shotgun (WGS) entry which is preliminary data.</text>
</comment>
<organism evidence="2 3">
    <name type="scientific">Plasmodium yoelii yoelii</name>
    <dbReference type="NCBI Taxonomy" id="73239"/>
    <lineage>
        <taxon>Eukaryota</taxon>
        <taxon>Sar</taxon>
        <taxon>Alveolata</taxon>
        <taxon>Apicomplexa</taxon>
        <taxon>Aconoidasida</taxon>
        <taxon>Haemosporida</taxon>
        <taxon>Plasmodiidae</taxon>
        <taxon>Plasmodium</taxon>
        <taxon>Plasmodium (Vinckeia)</taxon>
    </lineage>
</organism>
<reference evidence="2 3" key="1">
    <citation type="journal article" date="2002" name="Nature">
        <title>Genome sequence and comparative analysis of the model rodent malaria parasite Plasmodium yoelii yoelii.</title>
        <authorList>
            <person name="Carlton J.M."/>
            <person name="Angiuoli S.V."/>
            <person name="Suh B.B."/>
            <person name="Kooij T.W."/>
            <person name="Pertea M."/>
            <person name="Silva J.C."/>
            <person name="Ermolaeva M.D."/>
            <person name="Allen J.E."/>
            <person name="Selengut J.D."/>
            <person name="Koo H.L."/>
            <person name="Peterson J.D."/>
            <person name="Pop M."/>
            <person name="Kosack D.S."/>
            <person name="Shumway M.F."/>
            <person name="Bidwell S.L."/>
            <person name="Shallom S.J."/>
            <person name="van Aken S.E."/>
            <person name="Riedmuller S.B."/>
            <person name="Feldblyum T.V."/>
            <person name="Cho J.K."/>
            <person name="Quackenbush J."/>
            <person name="Sedegah M."/>
            <person name="Shoaibi A."/>
            <person name="Cummings L.M."/>
            <person name="Florens L."/>
            <person name="Yates J.R."/>
            <person name="Raine J.D."/>
            <person name="Sinden R.E."/>
            <person name="Harris M.A."/>
            <person name="Cunningham D.A."/>
            <person name="Preiser P.R."/>
            <person name="Bergman L.W."/>
            <person name="Vaidya A.B."/>
            <person name="van Lin L.H."/>
            <person name="Janse C.J."/>
            <person name="Waters A.P."/>
            <person name="Smith H.O."/>
            <person name="White O.R."/>
            <person name="Salzberg S.L."/>
            <person name="Venter J.C."/>
            <person name="Fraser C.M."/>
            <person name="Hoffman S.L."/>
            <person name="Gardner M.J."/>
            <person name="Carucci D.J."/>
        </authorList>
    </citation>
    <scope>NUCLEOTIDE SEQUENCE [LARGE SCALE GENOMIC DNA]</scope>
    <source>
        <strain evidence="2 3">17XNL</strain>
    </source>
</reference>
<dbReference type="EMBL" id="AABL01000170">
    <property type="protein sequence ID" value="EAA17409.1"/>
    <property type="molecule type" value="Genomic_DNA"/>
</dbReference>
<dbReference type="AlphaFoldDB" id="Q7RRT8"/>